<dbReference type="Proteomes" id="UP000179243">
    <property type="component" value="Unassembled WGS sequence"/>
</dbReference>
<dbReference type="EMBL" id="MFYX01000139">
    <property type="protein sequence ID" value="OGK00850.1"/>
    <property type="molecule type" value="Genomic_DNA"/>
</dbReference>
<evidence type="ECO:0008006" key="3">
    <source>
        <dbReference type="Google" id="ProtNLM"/>
    </source>
</evidence>
<organism evidence="1 2">
    <name type="scientific">Candidatus Raymondbacteria bacterium RIFOXYD12_FULL_49_13</name>
    <dbReference type="NCBI Taxonomy" id="1817890"/>
    <lineage>
        <taxon>Bacteria</taxon>
        <taxon>Raymondiibacteriota</taxon>
    </lineage>
</organism>
<protein>
    <recommendedName>
        <fullName evidence="3">DUF5320 domain-containing protein</fullName>
    </recommendedName>
</protein>
<dbReference type="AlphaFoldDB" id="A0A1F7F2F7"/>
<proteinExistence type="predicted"/>
<dbReference type="InterPro" id="IPR035205">
    <property type="entry name" value="DUF5320"/>
</dbReference>
<name>A0A1F7F2F7_UNCRA</name>
<accession>A0A1F7F2F7</accession>
<comment type="caution">
    <text evidence="1">The sequence shown here is derived from an EMBL/GenBank/DDBJ whole genome shotgun (WGS) entry which is preliminary data.</text>
</comment>
<evidence type="ECO:0000313" key="1">
    <source>
        <dbReference type="EMBL" id="OGK00850.1"/>
    </source>
</evidence>
<reference evidence="1 2" key="1">
    <citation type="journal article" date="2016" name="Nat. Commun.">
        <title>Thousands of microbial genomes shed light on interconnected biogeochemical processes in an aquifer system.</title>
        <authorList>
            <person name="Anantharaman K."/>
            <person name="Brown C.T."/>
            <person name="Hug L.A."/>
            <person name="Sharon I."/>
            <person name="Castelle C.J."/>
            <person name="Probst A.J."/>
            <person name="Thomas B.C."/>
            <person name="Singh A."/>
            <person name="Wilkins M.J."/>
            <person name="Karaoz U."/>
            <person name="Brodie E.L."/>
            <person name="Williams K.H."/>
            <person name="Hubbard S.S."/>
            <person name="Banfield J.F."/>
        </authorList>
    </citation>
    <scope>NUCLEOTIDE SEQUENCE [LARGE SCALE GENOMIC DNA]</scope>
</reference>
<gene>
    <name evidence="1" type="ORF">A2519_07940</name>
</gene>
<sequence length="118" mass="12264">MPRGNGTGPMGMGPMTGRAAGFCAGNAMPGFINPSAGQGCGTGFRRGGGFGGGGRGWRNMYYATGLPGWARQGAYMAPHQMPDPEMEKLALKNQADILQAQLDSVRKRLAETETGAQA</sequence>
<dbReference type="Pfam" id="PF17253">
    <property type="entry name" value="DUF5320"/>
    <property type="match status" value="1"/>
</dbReference>
<evidence type="ECO:0000313" key="2">
    <source>
        <dbReference type="Proteomes" id="UP000179243"/>
    </source>
</evidence>